<keyword evidence="1" id="KW-0479">Metal-binding</keyword>
<feature type="region of interest" description="Disordered" evidence="2">
    <location>
        <begin position="51"/>
        <end position="94"/>
    </location>
</feature>
<feature type="region of interest" description="Disordered" evidence="2">
    <location>
        <begin position="248"/>
        <end position="273"/>
    </location>
</feature>
<dbReference type="PROSITE" id="PS50158">
    <property type="entry name" value="ZF_CCHC"/>
    <property type="match status" value="1"/>
</dbReference>
<dbReference type="AlphaFoldDB" id="A0A388L5U6"/>
<comment type="caution">
    <text evidence="4">The sequence shown here is derived from an EMBL/GenBank/DDBJ whole genome shotgun (WGS) entry which is preliminary data.</text>
</comment>
<gene>
    <name evidence="4" type="ORF">CBR_g24121</name>
</gene>
<dbReference type="Pfam" id="PF00098">
    <property type="entry name" value="zf-CCHC"/>
    <property type="match status" value="1"/>
</dbReference>
<feature type="compositionally biased region" description="Low complexity" evidence="2">
    <location>
        <begin position="55"/>
        <end position="66"/>
    </location>
</feature>
<evidence type="ECO:0000259" key="3">
    <source>
        <dbReference type="PROSITE" id="PS50158"/>
    </source>
</evidence>
<evidence type="ECO:0000256" key="1">
    <source>
        <dbReference type="PROSITE-ProRule" id="PRU00047"/>
    </source>
</evidence>
<sequence>MDRGERERERRDGERDRRDREPANEGGERRSYRPPTCFSCQEVGHYANQCPNQGRRYSSARPSSSTDSRHTRSLRRHDSGRWDSAPQRDHSEVRSTIAKLGKRVAVLEEFYVAEREKKEWKLKRKMEKEEARRRAEEEAARAEEERAKAEKKALRRKQKKLAEDTKRAEMQKDLQVQLAIHVGDLEERLVQRLNQVVSVVPPSNQDRGKKKVTYVSDVEEYSSSTGDGSDTSVTQELSALAERLVISEKRKRGPKPVFEESSPPMDQPAKRTPKCGILKPVKITGRRTRSKSKKVGGGLTPTSTKQKVATPLSKRRTPTRKRTWTLTPQSEVTLERLQYRENVLRELKDLESWMLLTCSESVARKTSITTRRSKRSLISLILGRSERFRRMQDVLGIKQRFDGLVLTGVDRNPGETVVMCPLMYYNAMMDTFVLNPGYRIVDCAESVVLREVREDVKRVGLKAFS</sequence>
<dbReference type="Gramene" id="GBG77675">
    <property type="protein sequence ID" value="GBG77675"/>
    <property type="gene ID" value="CBR_g24121"/>
</dbReference>
<dbReference type="InterPro" id="IPR036875">
    <property type="entry name" value="Znf_CCHC_sf"/>
</dbReference>
<dbReference type="EMBL" id="BFEA01000274">
    <property type="protein sequence ID" value="GBG77675.1"/>
    <property type="molecule type" value="Genomic_DNA"/>
</dbReference>
<evidence type="ECO:0000256" key="2">
    <source>
        <dbReference type="SAM" id="MobiDB-lite"/>
    </source>
</evidence>
<protein>
    <recommendedName>
        <fullName evidence="3">CCHC-type domain-containing protein</fullName>
    </recommendedName>
</protein>
<name>A0A388L5U6_CHABU</name>
<dbReference type="Proteomes" id="UP000265515">
    <property type="component" value="Unassembled WGS sequence"/>
</dbReference>
<reference evidence="4 5" key="1">
    <citation type="journal article" date="2018" name="Cell">
        <title>The Chara Genome: Secondary Complexity and Implications for Plant Terrestrialization.</title>
        <authorList>
            <person name="Nishiyama T."/>
            <person name="Sakayama H."/>
            <person name="Vries J.D."/>
            <person name="Buschmann H."/>
            <person name="Saint-Marcoux D."/>
            <person name="Ullrich K.K."/>
            <person name="Haas F.B."/>
            <person name="Vanderstraeten L."/>
            <person name="Becker D."/>
            <person name="Lang D."/>
            <person name="Vosolsobe S."/>
            <person name="Rombauts S."/>
            <person name="Wilhelmsson P.K.I."/>
            <person name="Janitza P."/>
            <person name="Kern R."/>
            <person name="Heyl A."/>
            <person name="Rumpler F."/>
            <person name="Villalobos L.I.A.C."/>
            <person name="Clay J.M."/>
            <person name="Skokan R."/>
            <person name="Toyoda A."/>
            <person name="Suzuki Y."/>
            <person name="Kagoshima H."/>
            <person name="Schijlen E."/>
            <person name="Tajeshwar N."/>
            <person name="Catarino B."/>
            <person name="Hetherington A.J."/>
            <person name="Saltykova A."/>
            <person name="Bonnot C."/>
            <person name="Breuninger H."/>
            <person name="Symeonidi A."/>
            <person name="Radhakrishnan G.V."/>
            <person name="Van Nieuwerburgh F."/>
            <person name="Deforce D."/>
            <person name="Chang C."/>
            <person name="Karol K.G."/>
            <person name="Hedrich R."/>
            <person name="Ulvskov P."/>
            <person name="Glockner G."/>
            <person name="Delwiche C.F."/>
            <person name="Petrasek J."/>
            <person name="Van de Peer Y."/>
            <person name="Friml J."/>
            <person name="Beilby M."/>
            <person name="Dolan L."/>
            <person name="Kohara Y."/>
            <person name="Sugano S."/>
            <person name="Fujiyama A."/>
            <person name="Delaux P.-M."/>
            <person name="Quint M."/>
            <person name="TheiBen G."/>
            <person name="Hagemann M."/>
            <person name="Harholt J."/>
            <person name="Dunand C."/>
            <person name="Zachgo S."/>
            <person name="Langdale J."/>
            <person name="Maumus F."/>
            <person name="Straeten D.V.D."/>
            <person name="Gould S.B."/>
            <person name="Rensing S.A."/>
        </authorList>
    </citation>
    <scope>NUCLEOTIDE SEQUENCE [LARGE SCALE GENOMIC DNA]</scope>
    <source>
        <strain evidence="4 5">S276</strain>
    </source>
</reference>
<dbReference type="InterPro" id="IPR001878">
    <property type="entry name" value="Znf_CCHC"/>
</dbReference>
<dbReference type="SUPFAM" id="SSF57756">
    <property type="entry name" value="Retrovirus zinc finger-like domains"/>
    <property type="match status" value="1"/>
</dbReference>
<feature type="region of interest" description="Disordered" evidence="2">
    <location>
        <begin position="287"/>
        <end position="322"/>
    </location>
</feature>
<keyword evidence="5" id="KW-1185">Reference proteome</keyword>
<keyword evidence="1" id="KW-0863">Zinc-finger</keyword>
<dbReference type="Gene3D" id="4.10.60.10">
    <property type="entry name" value="Zinc finger, CCHC-type"/>
    <property type="match status" value="1"/>
</dbReference>
<feature type="compositionally biased region" description="Basic and acidic residues" evidence="2">
    <location>
        <begin position="1"/>
        <end position="31"/>
    </location>
</feature>
<evidence type="ECO:0000313" key="4">
    <source>
        <dbReference type="EMBL" id="GBG77675.1"/>
    </source>
</evidence>
<dbReference type="SMART" id="SM00343">
    <property type="entry name" value="ZnF_C2HC"/>
    <property type="match status" value="1"/>
</dbReference>
<accession>A0A388L5U6</accession>
<evidence type="ECO:0000313" key="5">
    <source>
        <dbReference type="Proteomes" id="UP000265515"/>
    </source>
</evidence>
<feature type="compositionally biased region" description="Basic and acidic residues" evidence="2">
    <location>
        <begin position="76"/>
        <end position="93"/>
    </location>
</feature>
<keyword evidence="1" id="KW-0862">Zinc</keyword>
<feature type="domain" description="CCHC-type" evidence="3">
    <location>
        <begin position="37"/>
        <end position="52"/>
    </location>
</feature>
<feature type="region of interest" description="Disordered" evidence="2">
    <location>
        <begin position="1"/>
        <end position="35"/>
    </location>
</feature>
<feature type="region of interest" description="Disordered" evidence="2">
    <location>
        <begin position="123"/>
        <end position="166"/>
    </location>
</feature>
<feature type="compositionally biased region" description="Basic and acidic residues" evidence="2">
    <location>
        <begin position="126"/>
        <end position="152"/>
    </location>
</feature>
<dbReference type="GO" id="GO:0008270">
    <property type="term" value="F:zinc ion binding"/>
    <property type="evidence" value="ECO:0007669"/>
    <property type="project" value="UniProtKB-KW"/>
</dbReference>
<organism evidence="4 5">
    <name type="scientific">Chara braunii</name>
    <name type="common">Braun's stonewort</name>
    <dbReference type="NCBI Taxonomy" id="69332"/>
    <lineage>
        <taxon>Eukaryota</taxon>
        <taxon>Viridiplantae</taxon>
        <taxon>Streptophyta</taxon>
        <taxon>Charophyceae</taxon>
        <taxon>Charales</taxon>
        <taxon>Characeae</taxon>
        <taxon>Chara</taxon>
    </lineage>
</organism>
<dbReference type="GO" id="GO:0003676">
    <property type="term" value="F:nucleic acid binding"/>
    <property type="evidence" value="ECO:0007669"/>
    <property type="project" value="InterPro"/>
</dbReference>
<proteinExistence type="predicted"/>
<feature type="compositionally biased region" description="Basic residues" evidence="2">
    <location>
        <begin position="313"/>
        <end position="322"/>
    </location>
</feature>